<dbReference type="eggNOG" id="ENOG502ZB6I">
    <property type="taxonomic scope" value="Bacteria"/>
</dbReference>
<dbReference type="Pfam" id="PF19888">
    <property type="entry name" value="DUF6361"/>
    <property type="match status" value="1"/>
</dbReference>
<comment type="caution">
    <text evidence="2">The sequence shown here is derived from an EMBL/GenBank/DDBJ whole genome shotgun (WGS) entry which is preliminary data.</text>
</comment>
<proteinExistence type="predicted"/>
<gene>
    <name evidence="2" type="ORF">N802_10190</name>
</gene>
<keyword evidence="3" id="KW-1185">Reference proteome</keyword>
<dbReference type="AlphaFoldDB" id="A0A0A0IZK6"/>
<evidence type="ECO:0000313" key="2">
    <source>
        <dbReference type="EMBL" id="KGN29909.1"/>
    </source>
</evidence>
<name>A0A0A0IZK6_9MICO</name>
<reference evidence="2 3" key="1">
    <citation type="submission" date="2013-08" db="EMBL/GenBank/DDBJ databases">
        <title>The genome sequence of Knoellia sinensis.</title>
        <authorList>
            <person name="Zhu W."/>
            <person name="Wang G."/>
        </authorList>
    </citation>
    <scope>NUCLEOTIDE SEQUENCE [LARGE SCALE GENOMIC DNA]</scope>
    <source>
        <strain evidence="2 3">KCTC 19936</strain>
    </source>
</reference>
<dbReference type="STRING" id="1385520.N802_10190"/>
<feature type="region of interest" description="Disordered" evidence="1">
    <location>
        <begin position="168"/>
        <end position="190"/>
    </location>
</feature>
<accession>A0A0A0IZK6</accession>
<feature type="non-terminal residue" evidence="2">
    <location>
        <position position="190"/>
    </location>
</feature>
<dbReference type="InterPro" id="IPR045941">
    <property type="entry name" value="DUF6361"/>
</dbReference>
<evidence type="ECO:0000256" key="1">
    <source>
        <dbReference type="SAM" id="MobiDB-lite"/>
    </source>
</evidence>
<sequence>MPSSIAWLDTTVEEQRLARDLIALFSETESRDELGLGQIRDAFSDLLFPGVSVVQTRARYYLFIPWCYTRGWAEGTHGMTAKKRGEWQERELITALRNAELDDSAGLIGKRAGASLRTLPSSIYWSGMVKYGLVGNVADTSHLGLLGEHADDATELAERSPREWAAGIPAPPDDFPQAIPRTEPRGVVGI</sequence>
<dbReference type="Proteomes" id="UP000030002">
    <property type="component" value="Unassembled WGS sequence"/>
</dbReference>
<protein>
    <submittedName>
        <fullName evidence="2">Uncharacterized protein</fullName>
    </submittedName>
</protein>
<dbReference type="RefSeq" id="WP_245613999.1">
    <property type="nucleotide sequence ID" value="NZ_AVPJ01000025.1"/>
</dbReference>
<evidence type="ECO:0000313" key="3">
    <source>
        <dbReference type="Proteomes" id="UP000030002"/>
    </source>
</evidence>
<dbReference type="EMBL" id="AVPJ01000025">
    <property type="protein sequence ID" value="KGN29909.1"/>
    <property type="molecule type" value="Genomic_DNA"/>
</dbReference>
<organism evidence="2 3">
    <name type="scientific">Knoellia sinensis KCTC 19936</name>
    <dbReference type="NCBI Taxonomy" id="1385520"/>
    <lineage>
        <taxon>Bacteria</taxon>
        <taxon>Bacillati</taxon>
        <taxon>Actinomycetota</taxon>
        <taxon>Actinomycetes</taxon>
        <taxon>Micrococcales</taxon>
        <taxon>Intrasporangiaceae</taxon>
        <taxon>Knoellia</taxon>
    </lineage>
</organism>